<evidence type="ECO:0000313" key="1">
    <source>
        <dbReference type="EMBL" id="OGE18878.1"/>
    </source>
</evidence>
<sequence>MAAKYLQLFQLMLKENESILSNFKLLHDKYALDPNTYQDQYNLEGEKVMEVIRKYEDMLTLHTENSGFGKYAANLSDKFRGACKLIYPKLDFIGVKRD</sequence>
<dbReference type="Proteomes" id="UP000176336">
    <property type="component" value="Unassembled WGS sequence"/>
</dbReference>
<comment type="caution">
    <text evidence="1">The sequence shown here is derived from an EMBL/GenBank/DDBJ whole genome shotgun (WGS) entry which is preliminary data.</text>
</comment>
<organism evidence="1 2">
    <name type="scientific">Candidatus Daviesbacteria bacterium RIFCSPHIGHO2_01_FULL_41_23</name>
    <dbReference type="NCBI Taxonomy" id="1797764"/>
    <lineage>
        <taxon>Bacteria</taxon>
        <taxon>Candidatus Daviesiibacteriota</taxon>
    </lineage>
</organism>
<dbReference type="AlphaFoldDB" id="A0A1F5IR86"/>
<dbReference type="EMBL" id="MFCR01000008">
    <property type="protein sequence ID" value="OGE18878.1"/>
    <property type="molecule type" value="Genomic_DNA"/>
</dbReference>
<name>A0A1F5IR86_9BACT</name>
<reference evidence="1 2" key="1">
    <citation type="journal article" date="2016" name="Nat. Commun.">
        <title>Thousands of microbial genomes shed light on interconnected biogeochemical processes in an aquifer system.</title>
        <authorList>
            <person name="Anantharaman K."/>
            <person name="Brown C.T."/>
            <person name="Hug L.A."/>
            <person name="Sharon I."/>
            <person name="Castelle C.J."/>
            <person name="Probst A.J."/>
            <person name="Thomas B.C."/>
            <person name="Singh A."/>
            <person name="Wilkins M.J."/>
            <person name="Karaoz U."/>
            <person name="Brodie E.L."/>
            <person name="Williams K.H."/>
            <person name="Hubbard S.S."/>
            <person name="Banfield J.F."/>
        </authorList>
    </citation>
    <scope>NUCLEOTIDE SEQUENCE [LARGE SCALE GENOMIC DNA]</scope>
</reference>
<accession>A0A1F5IR86</accession>
<proteinExistence type="predicted"/>
<protein>
    <submittedName>
        <fullName evidence="1">Uncharacterized protein</fullName>
    </submittedName>
</protein>
<gene>
    <name evidence="1" type="ORF">A2871_02715</name>
</gene>
<evidence type="ECO:0000313" key="2">
    <source>
        <dbReference type="Proteomes" id="UP000176336"/>
    </source>
</evidence>